<keyword evidence="1" id="KW-0813">Transport</keyword>
<dbReference type="SUPFAM" id="SSF52540">
    <property type="entry name" value="P-loop containing nucleoside triphosphate hydrolases"/>
    <property type="match status" value="1"/>
</dbReference>
<organism evidence="5 6">
    <name type="scientific">Lacticaseibacillus sharpeae JCM 1186 = DSM 20505</name>
    <dbReference type="NCBI Taxonomy" id="1291052"/>
    <lineage>
        <taxon>Bacteria</taxon>
        <taxon>Bacillati</taxon>
        <taxon>Bacillota</taxon>
        <taxon>Bacilli</taxon>
        <taxon>Lactobacillales</taxon>
        <taxon>Lactobacillaceae</taxon>
        <taxon>Lacticaseibacillus</taxon>
    </lineage>
</organism>
<dbReference type="GO" id="GO:0016887">
    <property type="term" value="F:ATP hydrolysis activity"/>
    <property type="evidence" value="ECO:0007669"/>
    <property type="project" value="InterPro"/>
</dbReference>
<dbReference type="AlphaFoldDB" id="A0A0R1ZW35"/>
<dbReference type="GO" id="GO:0015188">
    <property type="term" value="F:L-isoleucine transmembrane transporter activity"/>
    <property type="evidence" value="ECO:0007669"/>
    <property type="project" value="TreeGrafter"/>
</dbReference>
<keyword evidence="3" id="KW-0067">ATP-binding</keyword>
<evidence type="ECO:0000256" key="2">
    <source>
        <dbReference type="ARBA" id="ARBA00022741"/>
    </source>
</evidence>
<sequence>MSHLLEVEHVTQQFGGLKAVSDVSMTIDQGELIALIGPNGAGKTTLFNMLTGVNAPTSGTITFHAFGGPIKVNGKRADQVAAAGMSRTFQNIRLFSELSVLDNVRIAMTHRTRENFFETMLRLPSFYNKEKSIRTEAETLLRDFGLDTISDNIAGELPYGEQRRVEIVRALATHPALLFLDEPAAGMNPEETAALTELIKKIRADYNVTVILIEHDMSLVMSLAQRIYVLDHGSLIAEGTPAEIRANAEVVAAYLGGEAVAEG</sequence>
<dbReference type="FunFam" id="3.40.50.300:FF:000421">
    <property type="entry name" value="Branched-chain amino acid ABC transporter ATP-binding protein"/>
    <property type="match status" value="1"/>
</dbReference>
<dbReference type="PANTHER" id="PTHR45772">
    <property type="entry name" value="CONSERVED COMPONENT OF ABC TRANSPORTER FOR NATURAL AMINO ACIDS-RELATED"/>
    <property type="match status" value="1"/>
</dbReference>
<dbReference type="GO" id="GO:0015808">
    <property type="term" value="P:L-alanine transport"/>
    <property type="evidence" value="ECO:0007669"/>
    <property type="project" value="TreeGrafter"/>
</dbReference>
<proteinExistence type="predicted"/>
<dbReference type="GO" id="GO:0042941">
    <property type="term" value="P:D-alanine transmembrane transport"/>
    <property type="evidence" value="ECO:0007669"/>
    <property type="project" value="TreeGrafter"/>
</dbReference>
<gene>
    <name evidence="5" type="ORF">FC18_GL000133</name>
</gene>
<keyword evidence="2" id="KW-0547">Nucleotide-binding</keyword>
<name>A0A0R1ZW35_9LACO</name>
<keyword evidence="6" id="KW-1185">Reference proteome</keyword>
<dbReference type="PATRIC" id="fig|1291052.5.peg.135"/>
<dbReference type="GO" id="GO:1903805">
    <property type="term" value="P:L-valine import across plasma membrane"/>
    <property type="evidence" value="ECO:0007669"/>
    <property type="project" value="TreeGrafter"/>
</dbReference>
<evidence type="ECO:0000256" key="1">
    <source>
        <dbReference type="ARBA" id="ARBA00022448"/>
    </source>
</evidence>
<dbReference type="GO" id="GO:0005886">
    <property type="term" value="C:plasma membrane"/>
    <property type="evidence" value="ECO:0007669"/>
    <property type="project" value="TreeGrafter"/>
</dbReference>
<protein>
    <submittedName>
        <fullName evidence="5">ABC-type branched-chain amino acid transport system, ATPase component</fullName>
    </submittedName>
</protein>
<dbReference type="Proteomes" id="UP000051679">
    <property type="component" value="Unassembled WGS sequence"/>
</dbReference>
<dbReference type="GO" id="GO:1903806">
    <property type="term" value="P:L-isoleucine import across plasma membrane"/>
    <property type="evidence" value="ECO:0007669"/>
    <property type="project" value="TreeGrafter"/>
</dbReference>
<dbReference type="EMBL" id="AYYO01000006">
    <property type="protein sequence ID" value="KRM56299.1"/>
    <property type="molecule type" value="Genomic_DNA"/>
</dbReference>
<dbReference type="RefSeq" id="WP_056975358.1">
    <property type="nucleotide sequence ID" value="NZ_AYYO01000006.1"/>
</dbReference>
<dbReference type="SMART" id="SM00382">
    <property type="entry name" value="AAA"/>
    <property type="match status" value="1"/>
</dbReference>
<dbReference type="GO" id="GO:0015192">
    <property type="term" value="F:L-phenylalanine transmembrane transporter activity"/>
    <property type="evidence" value="ECO:0007669"/>
    <property type="project" value="TreeGrafter"/>
</dbReference>
<accession>A0A0R1ZW35</accession>
<dbReference type="InterPro" id="IPR003439">
    <property type="entry name" value="ABC_transporter-like_ATP-bd"/>
</dbReference>
<dbReference type="InterPro" id="IPR027417">
    <property type="entry name" value="P-loop_NTPase"/>
</dbReference>
<feature type="domain" description="ABC transporter" evidence="4">
    <location>
        <begin position="5"/>
        <end position="257"/>
    </location>
</feature>
<dbReference type="InterPro" id="IPR051120">
    <property type="entry name" value="ABC_AA/LPS_Transport"/>
</dbReference>
<evidence type="ECO:0000259" key="4">
    <source>
        <dbReference type="PROSITE" id="PS50893"/>
    </source>
</evidence>
<dbReference type="InterPro" id="IPR032823">
    <property type="entry name" value="BCA_ABC_TP_C"/>
</dbReference>
<evidence type="ECO:0000313" key="5">
    <source>
        <dbReference type="EMBL" id="KRM56299.1"/>
    </source>
</evidence>
<reference evidence="5 6" key="1">
    <citation type="journal article" date="2015" name="Genome Announc.">
        <title>Expanding the biotechnology potential of lactobacilli through comparative genomics of 213 strains and associated genera.</title>
        <authorList>
            <person name="Sun Z."/>
            <person name="Harris H.M."/>
            <person name="McCann A."/>
            <person name="Guo C."/>
            <person name="Argimon S."/>
            <person name="Zhang W."/>
            <person name="Yang X."/>
            <person name="Jeffery I.B."/>
            <person name="Cooney J.C."/>
            <person name="Kagawa T.F."/>
            <person name="Liu W."/>
            <person name="Song Y."/>
            <person name="Salvetti E."/>
            <person name="Wrobel A."/>
            <person name="Rasinkangas P."/>
            <person name="Parkhill J."/>
            <person name="Rea M.C."/>
            <person name="O'Sullivan O."/>
            <person name="Ritari J."/>
            <person name="Douillard F.P."/>
            <person name="Paul Ross R."/>
            <person name="Yang R."/>
            <person name="Briner A.E."/>
            <person name="Felis G.E."/>
            <person name="de Vos W.M."/>
            <person name="Barrangou R."/>
            <person name="Klaenhammer T.R."/>
            <person name="Caufield P.W."/>
            <person name="Cui Y."/>
            <person name="Zhang H."/>
            <person name="O'Toole P.W."/>
        </authorList>
    </citation>
    <scope>NUCLEOTIDE SEQUENCE [LARGE SCALE GENOMIC DNA]</scope>
    <source>
        <strain evidence="5 6">DSM 20505</strain>
    </source>
</reference>
<dbReference type="PROSITE" id="PS50893">
    <property type="entry name" value="ABC_TRANSPORTER_2"/>
    <property type="match status" value="1"/>
</dbReference>
<evidence type="ECO:0000313" key="6">
    <source>
        <dbReference type="Proteomes" id="UP000051679"/>
    </source>
</evidence>
<dbReference type="Pfam" id="PF00005">
    <property type="entry name" value="ABC_tran"/>
    <property type="match status" value="1"/>
</dbReference>
<dbReference type="Pfam" id="PF12399">
    <property type="entry name" value="BCA_ABC_TP_C"/>
    <property type="match status" value="1"/>
</dbReference>
<dbReference type="GO" id="GO:0005524">
    <property type="term" value="F:ATP binding"/>
    <property type="evidence" value="ECO:0007669"/>
    <property type="project" value="UniProtKB-KW"/>
</dbReference>
<comment type="caution">
    <text evidence="5">The sequence shown here is derived from an EMBL/GenBank/DDBJ whole genome shotgun (WGS) entry which is preliminary data.</text>
</comment>
<dbReference type="PANTHER" id="PTHR45772:SF7">
    <property type="entry name" value="AMINO ACID ABC TRANSPORTER ATP-BINDING PROTEIN"/>
    <property type="match status" value="1"/>
</dbReference>
<dbReference type="STRING" id="1291052.FC18_GL000133"/>
<dbReference type="Gene3D" id="3.40.50.300">
    <property type="entry name" value="P-loop containing nucleotide triphosphate hydrolases"/>
    <property type="match status" value="1"/>
</dbReference>
<dbReference type="InterPro" id="IPR003593">
    <property type="entry name" value="AAA+_ATPase"/>
</dbReference>
<dbReference type="GO" id="GO:0005304">
    <property type="term" value="F:L-valine transmembrane transporter activity"/>
    <property type="evidence" value="ECO:0007669"/>
    <property type="project" value="TreeGrafter"/>
</dbReference>
<evidence type="ECO:0000256" key="3">
    <source>
        <dbReference type="ARBA" id="ARBA00022840"/>
    </source>
</evidence>
<dbReference type="CDD" id="cd03219">
    <property type="entry name" value="ABC_Mj1267_LivG_branched"/>
    <property type="match status" value="1"/>
</dbReference>
<dbReference type="OrthoDB" id="9805514at2"/>